<accession>A0A2J6Q9Q0</accession>
<feature type="region of interest" description="Disordered" evidence="1">
    <location>
        <begin position="114"/>
        <end position="137"/>
    </location>
</feature>
<evidence type="ECO:0000313" key="2">
    <source>
        <dbReference type="EMBL" id="PMD22998.1"/>
    </source>
</evidence>
<name>A0A2J6Q9Q0_9HELO</name>
<organism evidence="2 3">
    <name type="scientific">Hyaloscypha hepaticicola</name>
    <dbReference type="NCBI Taxonomy" id="2082293"/>
    <lineage>
        <taxon>Eukaryota</taxon>
        <taxon>Fungi</taxon>
        <taxon>Dikarya</taxon>
        <taxon>Ascomycota</taxon>
        <taxon>Pezizomycotina</taxon>
        <taxon>Leotiomycetes</taxon>
        <taxon>Helotiales</taxon>
        <taxon>Hyaloscyphaceae</taxon>
        <taxon>Hyaloscypha</taxon>
    </lineage>
</organism>
<dbReference type="OrthoDB" id="10564326at2759"/>
<reference evidence="2 3" key="1">
    <citation type="submission" date="2016-05" db="EMBL/GenBank/DDBJ databases">
        <title>A degradative enzymes factory behind the ericoid mycorrhizal symbiosis.</title>
        <authorList>
            <consortium name="DOE Joint Genome Institute"/>
            <person name="Martino E."/>
            <person name="Morin E."/>
            <person name="Grelet G."/>
            <person name="Kuo A."/>
            <person name="Kohler A."/>
            <person name="Daghino S."/>
            <person name="Barry K."/>
            <person name="Choi C."/>
            <person name="Cichocki N."/>
            <person name="Clum A."/>
            <person name="Copeland A."/>
            <person name="Hainaut M."/>
            <person name="Haridas S."/>
            <person name="Labutti K."/>
            <person name="Lindquist E."/>
            <person name="Lipzen A."/>
            <person name="Khouja H.-R."/>
            <person name="Murat C."/>
            <person name="Ohm R."/>
            <person name="Olson A."/>
            <person name="Spatafora J."/>
            <person name="Veneault-Fourrey C."/>
            <person name="Henrissat B."/>
            <person name="Grigoriev I."/>
            <person name="Martin F."/>
            <person name="Perotto S."/>
        </authorList>
    </citation>
    <scope>NUCLEOTIDE SEQUENCE [LARGE SCALE GENOMIC DNA]</scope>
    <source>
        <strain evidence="2 3">UAMH 7357</strain>
    </source>
</reference>
<feature type="compositionally biased region" description="Basic and acidic residues" evidence="1">
    <location>
        <begin position="114"/>
        <end position="123"/>
    </location>
</feature>
<dbReference type="Proteomes" id="UP000235672">
    <property type="component" value="Unassembled WGS sequence"/>
</dbReference>
<evidence type="ECO:0000313" key="3">
    <source>
        <dbReference type="Proteomes" id="UP000235672"/>
    </source>
</evidence>
<gene>
    <name evidence="2" type="ORF">NA56DRAFT_702095</name>
</gene>
<feature type="region of interest" description="Disordered" evidence="1">
    <location>
        <begin position="160"/>
        <end position="184"/>
    </location>
</feature>
<protein>
    <submittedName>
        <fullName evidence="2">Uncharacterized protein</fullName>
    </submittedName>
</protein>
<evidence type="ECO:0000256" key="1">
    <source>
        <dbReference type="SAM" id="MobiDB-lite"/>
    </source>
</evidence>
<sequence>MRSIFLEHRVNLMTSKIFVGIIALSGDDILPRPFFASENRKALNTLISYSDLIKEPHGRLKVKPKGLCDSQWYNTTTLTHSSTTTRPSDFSSCIKIISHKFRIIIFKMGNRSSKLDRESEDSGKSGSGPFSRKLSKRRLPDNSDIIIKYTDSNTGAKIIDRKPLDRRDPWGHMAAVVHSKHGDE</sequence>
<keyword evidence="3" id="KW-1185">Reference proteome</keyword>
<proteinExistence type="predicted"/>
<dbReference type="AlphaFoldDB" id="A0A2J6Q9Q0"/>
<feature type="compositionally biased region" description="Basic and acidic residues" evidence="1">
    <location>
        <begin position="160"/>
        <end position="170"/>
    </location>
</feature>
<dbReference type="EMBL" id="KZ613476">
    <property type="protein sequence ID" value="PMD22998.1"/>
    <property type="molecule type" value="Genomic_DNA"/>
</dbReference>